<sequence>MNCIAAAARNTPQARTIAGAPMPTEHTRPVVTQALIGVNVLIFALTVMQSGNLAANYRGSGIFESFALFPPYVAAGEYERLIGSGFLHYGPIHLLVNMFALFIVGREIELVLGRWRYLAVYAISLLSGSAAVMWMQIDAATAGASGAVFGLFGALAVILTRLRQNPTGILVIIGLNVFISVTIPAISLWGHLGGLAAGAASAAALLYLPRLFGGQRLSAQRASRIGVVALVVITLIIVATIAIRVVMLRELIWGI</sequence>
<reference evidence="9 10" key="1">
    <citation type="journal article" date="2011" name="J. Bacteriol.">
        <title>Complete genome sequence of Amycolicicoccus subflavus DQS3-9A1T, an actinomycete isolated from crude oil-polluted soil.</title>
        <authorList>
            <person name="Cai M."/>
            <person name="Chen W.M."/>
            <person name="Nie Y."/>
            <person name="Chi C.Q."/>
            <person name="Wang Y.N."/>
            <person name="Tang Y.Q."/>
            <person name="Li G.Y."/>
            <person name="Wu X.L."/>
        </authorList>
    </citation>
    <scope>NUCLEOTIDE SEQUENCE [LARGE SCALE GENOMIC DNA]</scope>
    <source>
        <strain evidence="10">DSM 45089 / DQS3-9A1</strain>
    </source>
</reference>
<dbReference type="KEGG" id="asd:AS9A_0026"/>
<evidence type="ECO:0000256" key="7">
    <source>
        <dbReference type="SAM" id="Phobius"/>
    </source>
</evidence>
<dbReference type="HOGENOM" id="CLU_055068_2_1_11"/>
<dbReference type="Gene3D" id="1.20.1540.10">
    <property type="entry name" value="Rhomboid-like"/>
    <property type="match status" value="1"/>
</dbReference>
<feature type="domain" description="Peptidase S54 rhomboid" evidence="8">
    <location>
        <begin position="76"/>
        <end position="206"/>
    </location>
</feature>
<gene>
    <name evidence="9" type="ordered locus">AS9A_0026</name>
</gene>
<keyword evidence="5 7" id="KW-1133">Transmembrane helix</keyword>
<evidence type="ECO:0000259" key="8">
    <source>
        <dbReference type="Pfam" id="PF01694"/>
    </source>
</evidence>
<evidence type="ECO:0000313" key="10">
    <source>
        <dbReference type="Proteomes" id="UP000009235"/>
    </source>
</evidence>
<dbReference type="Proteomes" id="UP000009235">
    <property type="component" value="Chromosome"/>
</dbReference>
<protein>
    <submittedName>
        <fullName evidence="9">Rhomboid family protein</fullName>
    </submittedName>
</protein>
<dbReference type="STRING" id="443218.AS9A_0026"/>
<dbReference type="InterPro" id="IPR050925">
    <property type="entry name" value="Rhomboid_protease_S54"/>
</dbReference>
<evidence type="ECO:0000256" key="1">
    <source>
        <dbReference type="ARBA" id="ARBA00004141"/>
    </source>
</evidence>
<dbReference type="GO" id="GO:0004252">
    <property type="term" value="F:serine-type endopeptidase activity"/>
    <property type="evidence" value="ECO:0007669"/>
    <property type="project" value="InterPro"/>
</dbReference>
<evidence type="ECO:0000256" key="5">
    <source>
        <dbReference type="ARBA" id="ARBA00022989"/>
    </source>
</evidence>
<comment type="subcellular location">
    <subcellularLocation>
        <location evidence="1">Membrane</location>
        <topology evidence="1">Multi-pass membrane protein</topology>
    </subcellularLocation>
</comment>
<evidence type="ECO:0000256" key="3">
    <source>
        <dbReference type="ARBA" id="ARBA00022692"/>
    </source>
</evidence>
<feature type="transmembrane region" description="Helical" evidence="7">
    <location>
        <begin position="143"/>
        <end position="162"/>
    </location>
</feature>
<keyword evidence="10" id="KW-1185">Reference proteome</keyword>
<accession>F6ERG6</accession>
<feature type="transmembrane region" description="Helical" evidence="7">
    <location>
        <begin position="225"/>
        <end position="247"/>
    </location>
</feature>
<dbReference type="InterPro" id="IPR022764">
    <property type="entry name" value="Peptidase_S54_rhomboid_dom"/>
</dbReference>
<proteinExistence type="inferred from homology"/>
<evidence type="ECO:0000256" key="4">
    <source>
        <dbReference type="ARBA" id="ARBA00022801"/>
    </source>
</evidence>
<evidence type="ECO:0000256" key="6">
    <source>
        <dbReference type="ARBA" id="ARBA00023136"/>
    </source>
</evidence>
<evidence type="ECO:0000313" key="9">
    <source>
        <dbReference type="EMBL" id="AEF38486.1"/>
    </source>
</evidence>
<name>F6ERG6_HOYSD</name>
<keyword evidence="4" id="KW-0378">Hydrolase</keyword>
<feature type="transmembrane region" description="Helical" evidence="7">
    <location>
        <begin position="86"/>
        <end position="105"/>
    </location>
</feature>
<dbReference type="PANTHER" id="PTHR43731:SF14">
    <property type="entry name" value="PRESENILIN-ASSOCIATED RHOMBOID-LIKE PROTEIN, MITOCHONDRIAL"/>
    <property type="match status" value="1"/>
</dbReference>
<feature type="transmembrane region" description="Helical" evidence="7">
    <location>
        <begin position="30"/>
        <end position="48"/>
    </location>
</feature>
<dbReference type="AlphaFoldDB" id="F6ERG6"/>
<dbReference type="EMBL" id="CP002786">
    <property type="protein sequence ID" value="AEF38486.1"/>
    <property type="molecule type" value="Genomic_DNA"/>
</dbReference>
<keyword evidence="6 7" id="KW-0472">Membrane</keyword>
<feature type="transmembrane region" description="Helical" evidence="7">
    <location>
        <begin position="117"/>
        <end position="137"/>
    </location>
</feature>
<dbReference type="GO" id="GO:0016020">
    <property type="term" value="C:membrane"/>
    <property type="evidence" value="ECO:0007669"/>
    <property type="project" value="UniProtKB-SubCell"/>
</dbReference>
<keyword evidence="3 7" id="KW-0812">Transmembrane</keyword>
<dbReference type="eggNOG" id="COG0705">
    <property type="taxonomic scope" value="Bacteria"/>
</dbReference>
<evidence type="ECO:0000256" key="2">
    <source>
        <dbReference type="ARBA" id="ARBA00009045"/>
    </source>
</evidence>
<dbReference type="Pfam" id="PF01694">
    <property type="entry name" value="Rhomboid"/>
    <property type="match status" value="1"/>
</dbReference>
<dbReference type="InterPro" id="IPR035952">
    <property type="entry name" value="Rhomboid-like_sf"/>
</dbReference>
<dbReference type="PANTHER" id="PTHR43731">
    <property type="entry name" value="RHOMBOID PROTEASE"/>
    <property type="match status" value="1"/>
</dbReference>
<dbReference type="SUPFAM" id="SSF144091">
    <property type="entry name" value="Rhomboid-like"/>
    <property type="match status" value="1"/>
</dbReference>
<comment type="similarity">
    <text evidence="2">Belongs to the peptidase S54 family.</text>
</comment>
<feature type="transmembrane region" description="Helical" evidence="7">
    <location>
        <begin position="169"/>
        <end position="189"/>
    </location>
</feature>
<feature type="transmembrane region" description="Helical" evidence="7">
    <location>
        <begin position="195"/>
        <end position="213"/>
    </location>
</feature>
<organism evidence="9 10">
    <name type="scientific">Hoyosella subflava (strain DSM 45089 / JCM 17490 / NBRC 109087 / DQS3-9A1)</name>
    <name type="common">Amycolicicoccus subflavus</name>
    <dbReference type="NCBI Taxonomy" id="443218"/>
    <lineage>
        <taxon>Bacteria</taxon>
        <taxon>Bacillati</taxon>
        <taxon>Actinomycetota</taxon>
        <taxon>Actinomycetes</taxon>
        <taxon>Mycobacteriales</taxon>
        <taxon>Hoyosellaceae</taxon>
        <taxon>Hoyosella</taxon>
    </lineage>
</organism>